<dbReference type="EMBL" id="AQQW01000010">
    <property type="protein sequence ID" value="ETW11643.1"/>
    <property type="molecule type" value="Genomic_DNA"/>
</dbReference>
<keyword evidence="10" id="KW-1185">Reference proteome</keyword>
<evidence type="ECO:0000313" key="10">
    <source>
        <dbReference type="Proteomes" id="UP000019063"/>
    </source>
</evidence>
<evidence type="ECO:0000256" key="4">
    <source>
        <dbReference type="ARBA" id="ARBA00022982"/>
    </source>
</evidence>
<dbReference type="eggNOG" id="COG3474">
    <property type="taxonomic scope" value="Bacteria"/>
</dbReference>
<protein>
    <submittedName>
        <fullName evidence="9">Cytochrome C class I</fullName>
    </submittedName>
</protein>
<organism evidence="9 10">
    <name type="scientific">Roseivivax marinus</name>
    <dbReference type="NCBI Taxonomy" id="1379903"/>
    <lineage>
        <taxon>Bacteria</taxon>
        <taxon>Pseudomonadati</taxon>
        <taxon>Pseudomonadota</taxon>
        <taxon>Alphaproteobacteria</taxon>
        <taxon>Rhodobacterales</taxon>
        <taxon>Roseobacteraceae</taxon>
        <taxon>Roseivivax</taxon>
    </lineage>
</organism>
<dbReference type="PRINTS" id="PR00604">
    <property type="entry name" value="CYTCHRMECIAB"/>
</dbReference>
<reference evidence="9 10" key="1">
    <citation type="journal article" date="2014" name="Antonie Van Leeuwenhoek">
        <title>Roseivivax atlanticus sp. nov., isolated from surface seawater of the Atlantic Ocean.</title>
        <authorList>
            <person name="Li G."/>
            <person name="Lai Q."/>
            <person name="Liu X."/>
            <person name="Sun F."/>
            <person name="Shao Z."/>
        </authorList>
    </citation>
    <scope>NUCLEOTIDE SEQUENCE [LARGE SCALE GENOMIC DNA]</scope>
    <source>
        <strain evidence="9 10">22II-s10s</strain>
    </source>
</reference>
<proteinExistence type="predicted"/>
<dbReference type="PROSITE" id="PS51007">
    <property type="entry name" value="CYTC"/>
    <property type="match status" value="1"/>
</dbReference>
<evidence type="ECO:0000256" key="3">
    <source>
        <dbReference type="ARBA" id="ARBA00022723"/>
    </source>
</evidence>
<sequence length="136" mass="14754">MRKTLLTAAFVMSGGAVMAQDTGPSKTDPQVAFNNNCRQCHSTDEGDHRLGPSLYEIVGKEAGVQEGYQYSSALESADHTWDEDMLDQWIENPDQVVSGHKMKPYPGQDDPEIRAAIIEHLGGGSGEDAEGSEEQS</sequence>
<evidence type="ECO:0000256" key="2">
    <source>
        <dbReference type="ARBA" id="ARBA00022617"/>
    </source>
</evidence>
<accession>W4HGV8</accession>
<comment type="caution">
    <text evidence="9">The sequence shown here is derived from an EMBL/GenBank/DDBJ whole genome shotgun (WGS) entry which is preliminary data.</text>
</comment>
<dbReference type="GO" id="GO:0020037">
    <property type="term" value="F:heme binding"/>
    <property type="evidence" value="ECO:0007669"/>
    <property type="project" value="InterPro"/>
</dbReference>
<dbReference type="InterPro" id="IPR009056">
    <property type="entry name" value="Cyt_c-like_dom"/>
</dbReference>
<keyword evidence="7" id="KW-0732">Signal</keyword>
<keyword evidence="1" id="KW-0813">Transport</keyword>
<keyword evidence="3 6" id="KW-0479">Metal-binding</keyword>
<dbReference type="InterPro" id="IPR002327">
    <property type="entry name" value="Cyt_c_1A/1B"/>
</dbReference>
<dbReference type="GO" id="GO:0009055">
    <property type="term" value="F:electron transfer activity"/>
    <property type="evidence" value="ECO:0007669"/>
    <property type="project" value="InterPro"/>
</dbReference>
<evidence type="ECO:0000256" key="5">
    <source>
        <dbReference type="ARBA" id="ARBA00023004"/>
    </source>
</evidence>
<feature type="chain" id="PRO_5004841863" evidence="7">
    <location>
        <begin position="20"/>
        <end position="136"/>
    </location>
</feature>
<dbReference type="RefSeq" id="WP_051487813.1">
    <property type="nucleotide sequence ID" value="NZ_AQQW01000010.1"/>
</dbReference>
<dbReference type="InterPro" id="IPR036909">
    <property type="entry name" value="Cyt_c-like_dom_sf"/>
</dbReference>
<dbReference type="GO" id="GO:0046872">
    <property type="term" value="F:metal ion binding"/>
    <property type="evidence" value="ECO:0007669"/>
    <property type="project" value="UniProtKB-KW"/>
</dbReference>
<feature type="signal peptide" evidence="7">
    <location>
        <begin position="1"/>
        <end position="19"/>
    </location>
</feature>
<dbReference type="SUPFAM" id="SSF46626">
    <property type="entry name" value="Cytochrome c"/>
    <property type="match status" value="1"/>
</dbReference>
<evidence type="ECO:0000313" key="9">
    <source>
        <dbReference type="EMBL" id="ETW11643.1"/>
    </source>
</evidence>
<evidence type="ECO:0000256" key="6">
    <source>
        <dbReference type="PROSITE-ProRule" id="PRU00433"/>
    </source>
</evidence>
<keyword evidence="4" id="KW-0249">Electron transport</keyword>
<evidence type="ECO:0000256" key="7">
    <source>
        <dbReference type="SAM" id="SignalP"/>
    </source>
</evidence>
<evidence type="ECO:0000259" key="8">
    <source>
        <dbReference type="PROSITE" id="PS51007"/>
    </source>
</evidence>
<keyword evidence="2 6" id="KW-0349">Heme</keyword>
<dbReference type="Gene3D" id="1.10.760.10">
    <property type="entry name" value="Cytochrome c-like domain"/>
    <property type="match status" value="1"/>
</dbReference>
<dbReference type="PANTHER" id="PTHR11961">
    <property type="entry name" value="CYTOCHROME C"/>
    <property type="match status" value="1"/>
</dbReference>
<keyword evidence="5 6" id="KW-0408">Iron</keyword>
<name>W4HGV8_9RHOB</name>
<evidence type="ECO:0000256" key="1">
    <source>
        <dbReference type="ARBA" id="ARBA00022448"/>
    </source>
</evidence>
<gene>
    <name evidence="9" type="ORF">ATO8_15388</name>
</gene>
<dbReference type="AlphaFoldDB" id="W4HGV8"/>
<dbReference type="STRING" id="1379903.ATO8_15388"/>
<feature type="domain" description="Cytochrome c" evidence="8">
    <location>
        <begin position="24"/>
        <end position="125"/>
    </location>
</feature>
<dbReference type="Proteomes" id="UP000019063">
    <property type="component" value="Unassembled WGS sequence"/>
</dbReference>